<feature type="compositionally biased region" description="Low complexity" evidence="1">
    <location>
        <begin position="74"/>
        <end position="88"/>
    </location>
</feature>
<keyword evidence="3" id="KW-1185">Reference proteome</keyword>
<protein>
    <submittedName>
        <fullName evidence="2">Uncharacterized protein</fullName>
    </submittedName>
</protein>
<dbReference type="AlphaFoldDB" id="A0AAV7PWU3"/>
<evidence type="ECO:0000313" key="2">
    <source>
        <dbReference type="EMBL" id="KAJ1132571.1"/>
    </source>
</evidence>
<reference evidence="2" key="1">
    <citation type="journal article" date="2022" name="bioRxiv">
        <title>Sequencing and chromosome-scale assembly of the giantPleurodeles waltlgenome.</title>
        <authorList>
            <person name="Brown T."/>
            <person name="Elewa A."/>
            <person name="Iarovenko S."/>
            <person name="Subramanian E."/>
            <person name="Araus A.J."/>
            <person name="Petzold A."/>
            <person name="Susuki M."/>
            <person name="Suzuki K.-i.T."/>
            <person name="Hayashi T."/>
            <person name="Toyoda A."/>
            <person name="Oliveira C."/>
            <person name="Osipova E."/>
            <person name="Leigh N.D."/>
            <person name="Simon A."/>
            <person name="Yun M.H."/>
        </authorList>
    </citation>
    <scope>NUCLEOTIDE SEQUENCE</scope>
    <source>
        <strain evidence="2">20211129_DDA</strain>
        <tissue evidence="2">Liver</tissue>
    </source>
</reference>
<gene>
    <name evidence="2" type="ORF">NDU88_010879</name>
</gene>
<dbReference type="EMBL" id="JANPWB010000011">
    <property type="protein sequence ID" value="KAJ1132571.1"/>
    <property type="molecule type" value="Genomic_DNA"/>
</dbReference>
<organism evidence="2 3">
    <name type="scientific">Pleurodeles waltl</name>
    <name type="common">Iberian ribbed newt</name>
    <dbReference type="NCBI Taxonomy" id="8319"/>
    <lineage>
        <taxon>Eukaryota</taxon>
        <taxon>Metazoa</taxon>
        <taxon>Chordata</taxon>
        <taxon>Craniata</taxon>
        <taxon>Vertebrata</taxon>
        <taxon>Euteleostomi</taxon>
        <taxon>Amphibia</taxon>
        <taxon>Batrachia</taxon>
        <taxon>Caudata</taxon>
        <taxon>Salamandroidea</taxon>
        <taxon>Salamandridae</taxon>
        <taxon>Pleurodelinae</taxon>
        <taxon>Pleurodeles</taxon>
    </lineage>
</organism>
<proteinExistence type="predicted"/>
<comment type="caution">
    <text evidence="2">The sequence shown here is derived from an EMBL/GenBank/DDBJ whole genome shotgun (WGS) entry which is preliminary data.</text>
</comment>
<feature type="region of interest" description="Disordered" evidence="1">
    <location>
        <begin position="133"/>
        <end position="154"/>
    </location>
</feature>
<sequence>MPLGAKRTRSITRGEQDMLGGATDTGRADISVFWPNTHKLPITKKRIAGPPRSSSVAGILQQGRCRQTTPPRNGPSGTSTATEASATGQERADPRTENNQCSGASAMDNKKEDMHENFSNDNLLYASIHFSRAKPGCKPSPLPEESLYSEVKVH</sequence>
<dbReference type="Proteomes" id="UP001066276">
    <property type="component" value="Chromosome 7"/>
</dbReference>
<accession>A0AAV7PWU3</accession>
<feature type="region of interest" description="Disordered" evidence="1">
    <location>
        <begin position="1"/>
        <end position="115"/>
    </location>
</feature>
<evidence type="ECO:0000313" key="3">
    <source>
        <dbReference type="Proteomes" id="UP001066276"/>
    </source>
</evidence>
<evidence type="ECO:0000256" key="1">
    <source>
        <dbReference type="SAM" id="MobiDB-lite"/>
    </source>
</evidence>
<name>A0AAV7PWU3_PLEWA</name>
<feature type="compositionally biased region" description="Basic residues" evidence="1">
    <location>
        <begin position="1"/>
        <end position="10"/>
    </location>
</feature>